<evidence type="ECO:0000313" key="1">
    <source>
        <dbReference type="EMBL" id="KAK8746871.1"/>
    </source>
</evidence>
<reference evidence="1 2" key="1">
    <citation type="journal article" date="2024" name="BMC Genomics">
        <title>Genome assembly of redclaw crayfish (Cherax quadricarinatus) provides insights into its immune adaptation and hypoxia tolerance.</title>
        <authorList>
            <person name="Liu Z."/>
            <person name="Zheng J."/>
            <person name="Li H."/>
            <person name="Fang K."/>
            <person name="Wang S."/>
            <person name="He J."/>
            <person name="Zhou D."/>
            <person name="Weng S."/>
            <person name="Chi M."/>
            <person name="Gu Z."/>
            <person name="He J."/>
            <person name="Li F."/>
            <person name="Wang M."/>
        </authorList>
    </citation>
    <scope>NUCLEOTIDE SEQUENCE [LARGE SCALE GENOMIC DNA]</scope>
    <source>
        <strain evidence="1">ZL_2023a</strain>
    </source>
</reference>
<dbReference type="AlphaFoldDB" id="A0AAW0Y691"/>
<organism evidence="1 2">
    <name type="scientific">Cherax quadricarinatus</name>
    <name type="common">Australian red claw crayfish</name>
    <dbReference type="NCBI Taxonomy" id="27406"/>
    <lineage>
        <taxon>Eukaryota</taxon>
        <taxon>Metazoa</taxon>
        <taxon>Ecdysozoa</taxon>
        <taxon>Arthropoda</taxon>
        <taxon>Crustacea</taxon>
        <taxon>Multicrustacea</taxon>
        <taxon>Malacostraca</taxon>
        <taxon>Eumalacostraca</taxon>
        <taxon>Eucarida</taxon>
        <taxon>Decapoda</taxon>
        <taxon>Pleocyemata</taxon>
        <taxon>Astacidea</taxon>
        <taxon>Parastacoidea</taxon>
        <taxon>Parastacidae</taxon>
        <taxon>Cherax</taxon>
    </lineage>
</organism>
<gene>
    <name evidence="1" type="ORF">OTU49_016870</name>
</gene>
<feature type="non-terminal residue" evidence="1">
    <location>
        <position position="103"/>
    </location>
</feature>
<dbReference type="EMBL" id="JARKIK010000016">
    <property type="protein sequence ID" value="KAK8746871.1"/>
    <property type="molecule type" value="Genomic_DNA"/>
</dbReference>
<accession>A0AAW0Y691</accession>
<protein>
    <submittedName>
        <fullName evidence="1">Uncharacterized protein</fullName>
    </submittedName>
</protein>
<comment type="caution">
    <text evidence="1">The sequence shown here is derived from an EMBL/GenBank/DDBJ whole genome shotgun (WGS) entry which is preliminary data.</text>
</comment>
<proteinExistence type="predicted"/>
<keyword evidence="2" id="KW-1185">Reference proteome</keyword>
<sequence length="103" mass="11547">MNDIGQWLVSAGQTLLAETSIGTTTDQAEALLREHEAIELKCRVTVCVCVCVCLCKPVYNYLCEFGRKEGVSTSSWFRSSLLIFDRLTCLSLVDPFFLITVYL</sequence>
<evidence type="ECO:0000313" key="2">
    <source>
        <dbReference type="Proteomes" id="UP001445076"/>
    </source>
</evidence>
<name>A0AAW0Y691_CHEQU</name>
<dbReference type="Proteomes" id="UP001445076">
    <property type="component" value="Unassembled WGS sequence"/>
</dbReference>